<dbReference type="STRING" id="860235.AOZ06_42225"/>
<evidence type="ECO:0000256" key="1">
    <source>
        <dbReference type="SAM" id="SignalP"/>
    </source>
</evidence>
<feature type="signal peptide" evidence="1">
    <location>
        <begin position="1"/>
        <end position="20"/>
    </location>
</feature>
<evidence type="ECO:0000313" key="2">
    <source>
        <dbReference type="EMBL" id="ALG12599.1"/>
    </source>
</evidence>
<organism evidence="2 3">
    <name type="scientific">Kibdelosporangium phytohabitans</name>
    <dbReference type="NCBI Taxonomy" id="860235"/>
    <lineage>
        <taxon>Bacteria</taxon>
        <taxon>Bacillati</taxon>
        <taxon>Actinomycetota</taxon>
        <taxon>Actinomycetes</taxon>
        <taxon>Pseudonocardiales</taxon>
        <taxon>Pseudonocardiaceae</taxon>
        <taxon>Kibdelosporangium</taxon>
    </lineage>
</organism>
<protein>
    <recommendedName>
        <fullName evidence="4">DUF5642 domain-containing protein</fullName>
    </recommendedName>
</protein>
<feature type="chain" id="PRO_5006011760" description="DUF5642 domain-containing protein" evidence="1">
    <location>
        <begin position="21"/>
        <end position="308"/>
    </location>
</feature>
<dbReference type="PROSITE" id="PS51257">
    <property type="entry name" value="PROKAR_LIPOPROTEIN"/>
    <property type="match status" value="1"/>
</dbReference>
<proteinExistence type="predicted"/>
<evidence type="ECO:0008006" key="4">
    <source>
        <dbReference type="Google" id="ProtNLM"/>
    </source>
</evidence>
<reference evidence="2 3" key="1">
    <citation type="submission" date="2015-07" db="EMBL/GenBank/DDBJ databases">
        <title>Genome sequencing of Kibdelosporangium phytohabitans.</title>
        <authorList>
            <person name="Qin S."/>
            <person name="Xing K."/>
        </authorList>
    </citation>
    <scope>NUCLEOTIDE SEQUENCE [LARGE SCALE GENOMIC DNA]</scope>
    <source>
        <strain evidence="2 3">KLBMP1111</strain>
    </source>
</reference>
<accession>A0A0N7F4W9</accession>
<gene>
    <name evidence="2" type="ORF">AOZ06_42225</name>
</gene>
<keyword evidence="3" id="KW-1185">Reference proteome</keyword>
<dbReference type="EMBL" id="CP012752">
    <property type="protein sequence ID" value="ALG12599.1"/>
    <property type="molecule type" value="Genomic_DNA"/>
</dbReference>
<dbReference type="KEGG" id="kphy:AOZ06_42225"/>
<dbReference type="Proteomes" id="UP000063699">
    <property type="component" value="Chromosome"/>
</dbReference>
<name>A0A0N7F4W9_9PSEU</name>
<evidence type="ECO:0000313" key="3">
    <source>
        <dbReference type="Proteomes" id="UP000063699"/>
    </source>
</evidence>
<sequence>MYRVLIVSALLLAGCSTASSEPAPPRRNPERVVRMSGGEALSYVHTETASQVLCNALPEDRLRVLLGVDSVVRERDAAGVKGMCRVGDDKHTVVIDLILKPVPDDFTPTEQLGGRPAQYKSDQYTSSGKVIVDVGIADTTGYRVSSKRTPVLHAEAKPGLRETVRKVLTELVPVLARQTDTMPDVDNRGELDFAQTTVDVAEFVDLPKPVQALQLCTAAKNSLNFVPVRTTDTGTCTVRQPNGRSLVLAVVGGLPNQASYTAKVLGRPAHVDESTVAVRLRDDSTLDLMIGDTDPKIAEKLVRALVQG</sequence>
<keyword evidence="1" id="KW-0732">Signal</keyword>
<dbReference type="AlphaFoldDB" id="A0A0N7F4W9"/>